<dbReference type="InterPro" id="IPR003903">
    <property type="entry name" value="UIM_dom"/>
</dbReference>
<evidence type="ECO:0000256" key="2">
    <source>
        <dbReference type="ARBA" id="ARBA00009085"/>
    </source>
</evidence>
<evidence type="ECO:0000256" key="9">
    <source>
        <dbReference type="ARBA" id="ARBA00022807"/>
    </source>
</evidence>
<dbReference type="PANTHER" id="PTHR24006:SF915">
    <property type="entry name" value="UBIQUITIN CARBOXYL-TERMINAL HYDROLASE-RELATED"/>
    <property type="match status" value="1"/>
</dbReference>
<dbReference type="InterPro" id="IPR038093">
    <property type="entry name" value="USP37-like_PH_sf"/>
</dbReference>
<dbReference type="FunFam" id="3.90.70.10:FF:000066">
    <property type="entry name" value="Ubiquitin carboxyl-terminal hydrolase 37"/>
    <property type="match status" value="1"/>
</dbReference>
<feature type="compositionally biased region" description="Polar residues" evidence="13">
    <location>
        <begin position="238"/>
        <end position="248"/>
    </location>
</feature>
<evidence type="ECO:0000256" key="1">
    <source>
        <dbReference type="ARBA" id="ARBA00000707"/>
    </source>
</evidence>
<feature type="compositionally biased region" description="Basic and acidic residues" evidence="13">
    <location>
        <begin position="142"/>
        <end position="151"/>
    </location>
</feature>
<protein>
    <recommendedName>
        <fullName evidence="12">Ubiquitin carboxyl-terminal hydrolase</fullName>
        <ecNumber evidence="12">3.4.19.12</ecNumber>
    </recommendedName>
</protein>
<dbReference type="PROSITE" id="PS00973">
    <property type="entry name" value="USP_2"/>
    <property type="match status" value="1"/>
</dbReference>
<dbReference type="GO" id="GO:0005829">
    <property type="term" value="C:cytosol"/>
    <property type="evidence" value="ECO:0007669"/>
    <property type="project" value="TreeGrafter"/>
</dbReference>
<feature type="region of interest" description="Disordered" evidence="13">
    <location>
        <begin position="223"/>
        <end position="248"/>
    </location>
</feature>
<dbReference type="Pfam" id="PF02809">
    <property type="entry name" value="UIM"/>
    <property type="match status" value="3"/>
</dbReference>
<dbReference type="InterPro" id="IPR038765">
    <property type="entry name" value="Papain-like_cys_pep_sf"/>
</dbReference>
<dbReference type="InterPro" id="IPR018200">
    <property type="entry name" value="USP_CS"/>
</dbReference>
<evidence type="ECO:0000256" key="12">
    <source>
        <dbReference type="RuleBase" id="RU366025"/>
    </source>
</evidence>
<evidence type="ECO:0000256" key="11">
    <source>
        <dbReference type="ARBA" id="ARBA00056792"/>
    </source>
</evidence>
<evidence type="ECO:0000256" key="3">
    <source>
        <dbReference type="ARBA" id="ARBA00022618"/>
    </source>
</evidence>
<feature type="domain" description="USP" evidence="14">
    <location>
        <begin position="290"/>
        <end position="847"/>
    </location>
</feature>
<dbReference type="FunFam" id="2.30.29.180:FF:000001">
    <property type="entry name" value="Ubiquitin carboxyl-terminal hydrolase 37"/>
    <property type="match status" value="1"/>
</dbReference>
<evidence type="ECO:0000256" key="7">
    <source>
        <dbReference type="ARBA" id="ARBA00022786"/>
    </source>
</evidence>
<sequence length="847" mass="95253">MLPKLTSGGAVHIRIRCGELGTTKWKEGVFEIHEKDNKINLLVKFSSGGTPRMFQLNHNVKQLSCYPTHGPNRVTLTLKDSSVVMMDKLPLLVAKKMKEYLEMVRLGKPAVLKTNQGSASFGLVLGNRAAQNDSGLSPSEKQVAHREDSTPRKPLGSPSRVTSTPGRNGLSENRSEKRKRLMNSDGDMTEDYPRENDSSSNNKAITDASRKFLLSCKDKLKQSEENRAAAPHTPAPLQPTSFYGSRTGTKDYSQTHSFLDSSVMVRPTLDYGGWNKPRPSTLAQPQPPLQGFSNLGNTCYMNAILQSLFSLPSFSNDLLKQGIPWKRVPVNALLRRFAHLLAKKDISPPDVKKDLLRRVKNAISSTAERFSGYMQNDAHEFLSQCLDQLKEDVEKINKSWKNEPSAGEEPQSARLAEEVDTSRIYTCPVTVNMEFEVQHTITCKSCGEVVTKREQFNDLSIDLPRRKKTLPLRSIQDSLDLFFRMEEIEYSCEKCSGKAATVSHKFSRLPRVLILHLKRYSYNSQLSLNSKLGQQVLIPKYLTLLSHCTDATRPPLSLSWNAQTAMKGSQKPESSGSMLCDSDSEEELVRKVGRKHHSEDDRTEEVRGIAVEHSEFNAINDDEMLAAVLEMSRHDTSLSGCPDDEPTSSPDTGFGDADDSMLVLPAYSSLDLTMDENKENQTPEGVQGELDWVQQYSLDQEREEQELQQALAQSLQEHEAREMREDDDLKRATELSLQEFNNSLPELLCSDDDSGNEDGLDMEYSEAEAEELKKNAETGELPNSFRLISVVSHIGSSSSSGHYISDVYDMKKQSWLTYNDLDVSRTQESTVQRDRDRSGYIFFYMHK</sequence>
<dbReference type="CDD" id="cd02257">
    <property type="entry name" value="Peptidase_C19"/>
    <property type="match status" value="1"/>
</dbReference>
<proteinExistence type="inferred from homology"/>
<dbReference type="InterPro" id="IPR032069">
    <property type="entry name" value="USP37-like_PH"/>
</dbReference>
<dbReference type="PROSITE" id="PS00972">
    <property type="entry name" value="USP_1"/>
    <property type="match status" value="1"/>
</dbReference>
<feature type="region of interest" description="Disordered" evidence="13">
    <location>
        <begin position="564"/>
        <end position="605"/>
    </location>
</feature>
<dbReference type="Pfam" id="PF16674">
    <property type="entry name" value="UCH_N"/>
    <property type="match status" value="1"/>
</dbReference>
<name>A0A8C1GDQ9_CYPCA</name>
<evidence type="ECO:0000256" key="5">
    <source>
        <dbReference type="ARBA" id="ARBA00022737"/>
    </source>
</evidence>
<dbReference type="InterPro" id="IPR028889">
    <property type="entry name" value="USP"/>
</dbReference>
<dbReference type="Gene3D" id="3.90.70.10">
    <property type="entry name" value="Cysteine proteinases"/>
    <property type="match status" value="2"/>
</dbReference>
<evidence type="ECO:0000313" key="15">
    <source>
        <dbReference type="Ensembl" id="ENSCCRP00010007332.1"/>
    </source>
</evidence>
<dbReference type="GO" id="GO:0051301">
    <property type="term" value="P:cell division"/>
    <property type="evidence" value="ECO:0007669"/>
    <property type="project" value="UniProtKB-KW"/>
</dbReference>
<dbReference type="GO" id="GO:0005634">
    <property type="term" value="C:nucleus"/>
    <property type="evidence" value="ECO:0007669"/>
    <property type="project" value="TreeGrafter"/>
</dbReference>
<dbReference type="Proteomes" id="UP000694427">
    <property type="component" value="Unplaced"/>
</dbReference>
<evidence type="ECO:0000256" key="6">
    <source>
        <dbReference type="ARBA" id="ARBA00022776"/>
    </source>
</evidence>
<dbReference type="GO" id="GO:0006508">
    <property type="term" value="P:proteolysis"/>
    <property type="evidence" value="ECO:0007669"/>
    <property type="project" value="UniProtKB-KW"/>
</dbReference>
<dbReference type="GO" id="GO:0000082">
    <property type="term" value="P:G1/S transition of mitotic cell cycle"/>
    <property type="evidence" value="ECO:0007669"/>
    <property type="project" value="TreeGrafter"/>
</dbReference>
<keyword evidence="8 12" id="KW-0378">Hydrolase</keyword>
<dbReference type="FunFam" id="3.90.70.10:FF:000040">
    <property type="entry name" value="Ubiquitin carboxyl-terminal hydrolase 37"/>
    <property type="match status" value="1"/>
</dbReference>
<evidence type="ECO:0000256" key="13">
    <source>
        <dbReference type="SAM" id="MobiDB-lite"/>
    </source>
</evidence>
<comment type="catalytic activity">
    <reaction evidence="1 12">
        <text>Thiol-dependent hydrolysis of ester, thioester, amide, peptide and isopeptide bonds formed by the C-terminal Gly of ubiquitin (a 76-residue protein attached to proteins as an intracellular targeting signal).</text>
        <dbReference type="EC" id="3.4.19.12"/>
    </reaction>
</comment>
<dbReference type="GO" id="GO:0016579">
    <property type="term" value="P:protein deubiquitination"/>
    <property type="evidence" value="ECO:0007669"/>
    <property type="project" value="InterPro"/>
</dbReference>
<keyword evidence="7 12" id="KW-0833">Ubl conjugation pathway</keyword>
<dbReference type="InterPro" id="IPR050164">
    <property type="entry name" value="Peptidase_C19"/>
</dbReference>
<evidence type="ECO:0000313" key="16">
    <source>
        <dbReference type="Proteomes" id="UP000694427"/>
    </source>
</evidence>
<dbReference type="SUPFAM" id="SSF54001">
    <property type="entry name" value="Cysteine proteinases"/>
    <property type="match status" value="1"/>
</dbReference>
<keyword evidence="5" id="KW-0677">Repeat</keyword>
<keyword evidence="4 12" id="KW-0645">Protease</keyword>
<keyword evidence="10" id="KW-0131">Cell cycle</keyword>
<dbReference type="GO" id="GO:0004843">
    <property type="term" value="F:cysteine-type deubiquitinase activity"/>
    <property type="evidence" value="ECO:0007669"/>
    <property type="project" value="UniProtKB-UniRule"/>
</dbReference>
<keyword evidence="6" id="KW-0498">Mitosis</keyword>
<dbReference type="AlphaFoldDB" id="A0A8C1GDQ9"/>
<feature type="compositionally biased region" description="Polar residues" evidence="13">
    <location>
        <begin position="131"/>
        <end position="140"/>
    </location>
</feature>
<dbReference type="Gene3D" id="2.30.29.180">
    <property type="entry name" value="Ubiquitin carboxyl-terminal hydrolase 26/29/37, pleckstrin homology-like domain"/>
    <property type="match status" value="1"/>
</dbReference>
<evidence type="ECO:0000256" key="10">
    <source>
        <dbReference type="ARBA" id="ARBA00023306"/>
    </source>
</evidence>
<feature type="region of interest" description="Disordered" evidence="13">
    <location>
        <begin position="131"/>
        <end position="206"/>
    </location>
</feature>
<evidence type="ECO:0000259" key="14">
    <source>
        <dbReference type="PROSITE" id="PS50235"/>
    </source>
</evidence>
<dbReference type="PROSITE" id="PS50330">
    <property type="entry name" value="UIM"/>
    <property type="match status" value="3"/>
</dbReference>
<keyword evidence="3" id="KW-0132">Cell division</keyword>
<keyword evidence="9 12" id="KW-0788">Thiol protease</keyword>
<organism evidence="15 16">
    <name type="scientific">Cyprinus carpio</name>
    <name type="common">Common carp</name>
    <dbReference type="NCBI Taxonomy" id="7962"/>
    <lineage>
        <taxon>Eukaryota</taxon>
        <taxon>Metazoa</taxon>
        <taxon>Chordata</taxon>
        <taxon>Craniata</taxon>
        <taxon>Vertebrata</taxon>
        <taxon>Euteleostomi</taxon>
        <taxon>Actinopterygii</taxon>
        <taxon>Neopterygii</taxon>
        <taxon>Teleostei</taxon>
        <taxon>Ostariophysi</taxon>
        <taxon>Cypriniformes</taxon>
        <taxon>Cyprinidae</taxon>
        <taxon>Cyprininae</taxon>
        <taxon>Cyprinus</taxon>
    </lineage>
</organism>
<comment type="similarity">
    <text evidence="2 12">Belongs to the peptidase C19 family.</text>
</comment>
<keyword evidence="16" id="KW-1185">Reference proteome</keyword>
<dbReference type="InterPro" id="IPR001394">
    <property type="entry name" value="Peptidase_C19_UCH"/>
</dbReference>
<feature type="compositionally biased region" description="Polar residues" evidence="13">
    <location>
        <begin position="159"/>
        <end position="172"/>
    </location>
</feature>
<evidence type="ECO:0000256" key="8">
    <source>
        <dbReference type="ARBA" id="ARBA00022801"/>
    </source>
</evidence>
<reference evidence="15" key="1">
    <citation type="submission" date="2025-08" db="UniProtKB">
        <authorList>
            <consortium name="Ensembl"/>
        </authorList>
    </citation>
    <scope>IDENTIFICATION</scope>
</reference>
<feature type="region of interest" description="Disordered" evidence="13">
    <location>
        <begin position="635"/>
        <end position="659"/>
    </location>
</feature>
<dbReference type="Pfam" id="PF00443">
    <property type="entry name" value="UCH"/>
    <property type="match status" value="1"/>
</dbReference>
<dbReference type="EC" id="3.4.19.12" evidence="12"/>
<feature type="compositionally biased region" description="Polar residues" evidence="13">
    <location>
        <begin position="564"/>
        <end position="577"/>
    </location>
</feature>
<dbReference type="Ensembl" id="ENSCCRT00010007940.1">
    <property type="protein sequence ID" value="ENSCCRP00010007332.1"/>
    <property type="gene ID" value="ENSCCRG00010002945.1"/>
</dbReference>
<dbReference type="SMART" id="SM00726">
    <property type="entry name" value="UIM"/>
    <property type="match status" value="3"/>
</dbReference>
<comment type="function">
    <text evidence="11">Deubiquitinase that antagonizes the anaphase-promoting complex (APC/C) during G1/S transition by mediating deubiquitination of APC/C target proteins, thereby promoting S phase entry. Specifically mediates deubiquitination of 'Lys-11'-linked polyubiquitin chains, a specific ubiquitin-linkage type mediated by the APC/C complex.</text>
</comment>
<dbReference type="PANTHER" id="PTHR24006">
    <property type="entry name" value="UBIQUITIN CARBOXYL-TERMINAL HYDROLASE"/>
    <property type="match status" value="1"/>
</dbReference>
<reference evidence="15" key="2">
    <citation type="submission" date="2025-09" db="UniProtKB">
        <authorList>
            <consortium name="Ensembl"/>
        </authorList>
    </citation>
    <scope>IDENTIFICATION</scope>
</reference>
<dbReference type="PROSITE" id="PS50235">
    <property type="entry name" value="USP_3"/>
    <property type="match status" value="1"/>
</dbReference>
<accession>A0A8C1GDQ9</accession>
<evidence type="ECO:0000256" key="4">
    <source>
        <dbReference type="ARBA" id="ARBA00022670"/>
    </source>
</evidence>